<keyword evidence="4" id="KW-0560">Oxidoreductase</keyword>
<protein>
    <submittedName>
        <fullName evidence="10">Glycerol dehydrogenase</fullName>
    </submittedName>
</protein>
<dbReference type="AlphaFoldDB" id="A0A9E7MXK4"/>
<dbReference type="InterPro" id="IPR001670">
    <property type="entry name" value="ADH_Fe/GldA"/>
</dbReference>
<sequence length="376" mass="40518">MPLENIYETPKVLGAPTRYVLGPRVVEKLHRWIPLLGGKRALLIGGRTSLKQCEEQIRTALAEAGCEVGAYSNKEKYCTDEAADRLVEEAKAAECDFVIGVGGGSIMDLAKLVAHRLGVKVALINTVASTDAPCSALSVVYDENHVFKRYEFYPYNPALVIVDSEIIARAPVKFLVYGMGDASSTKFEAEAVYASRSKNCLREGALPTHTALTLARLCWELLTKYGTEAILACERNAVTPALEMIIEANTLLSGLGFESGGLAAAHAIHNGLTAAPHVRGAHGQLVAIGTLTQLVLENQPKEVILELLSFYKAVGLPMTLEEINVSEDDLEIVAEKATAPGETIHNEPFKVTKEMVINALNAADAIGTKFKEEGTI</sequence>
<dbReference type="Proteomes" id="UP001055732">
    <property type="component" value="Chromosome"/>
</dbReference>
<evidence type="ECO:0000256" key="3">
    <source>
        <dbReference type="ARBA" id="ARBA00022833"/>
    </source>
</evidence>
<feature type="binding site" evidence="8">
    <location>
        <begin position="126"/>
        <end position="129"/>
    </location>
    <ligand>
        <name>NAD(+)</name>
        <dbReference type="ChEBI" id="CHEBI:57540"/>
    </ligand>
</feature>
<dbReference type="EMBL" id="CP099582">
    <property type="protein sequence ID" value="USS40786.1"/>
    <property type="molecule type" value="Genomic_DNA"/>
</dbReference>
<proteinExistence type="inferred from homology"/>
<keyword evidence="5 8" id="KW-0520">NAD</keyword>
<dbReference type="RefSeq" id="WP_253304737.1">
    <property type="nucleotide sequence ID" value="NZ_CP099582.1"/>
</dbReference>
<feature type="binding site" evidence="8">
    <location>
        <position position="135"/>
    </location>
    <ligand>
        <name>NAD(+)</name>
        <dbReference type="ChEBI" id="CHEBI:57540"/>
    </ligand>
</feature>
<feature type="binding site" evidence="8">
    <location>
        <position position="137"/>
    </location>
    <ligand>
        <name>NAD(+)</name>
        <dbReference type="ChEBI" id="CHEBI:57540"/>
    </ligand>
</feature>
<reference evidence="10" key="2">
    <citation type="submission" date="2022-06" db="EMBL/GenBank/DDBJ databases">
        <authorList>
            <person name="Park Y.-J."/>
        </authorList>
    </citation>
    <scope>NUCLEOTIDE SEQUENCE</scope>
    <source>
        <strain evidence="10">TY</strain>
    </source>
</reference>
<reference evidence="10" key="1">
    <citation type="journal article" date="1998" name="Int. J. Syst. Bacteriol. 48 Pt">
        <title>Thermococcus guaymasensis sp. nov. and Thermococcus aggregans sp. nov., two novel thermophilic archaea isolated from the Guaymas Basin hydrothermal vent site.</title>
        <authorList>
            <person name="Canganella F."/>
            <person name="Jones W.J."/>
            <person name="Gambacorta A."/>
            <person name="Antranikian G."/>
        </authorList>
    </citation>
    <scope>NUCLEOTIDE SEQUENCE</scope>
    <source>
        <strain evidence="10">TY</strain>
    </source>
</reference>
<feature type="binding site" evidence="6">
    <location>
        <position position="181"/>
    </location>
    <ligand>
        <name>glycerol</name>
        <dbReference type="ChEBI" id="CHEBI:17754"/>
    </ligand>
</feature>
<feature type="binding site" evidence="7">
    <location>
        <position position="131"/>
    </location>
    <ligand>
        <name>glycerol</name>
        <dbReference type="ChEBI" id="CHEBI:17754"/>
    </ligand>
</feature>
<keyword evidence="3 6" id="KW-0862">Zinc</keyword>
<dbReference type="InterPro" id="IPR018211">
    <property type="entry name" value="ADH_Fe_CS"/>
</dbReference>
<dbReference type="NCBIfam" id="NF006941">
    <property type="entry name" value="PRK09423.1"/>
    <property type="match status" value="1"/>
</dbReference>
<dbReference type="PIRSF" id="PIRSF000112">
    <property type="entry name" value="Glycerol_dehydrogenase"/>
    <property type="match status" value="1"/>
</dbReference>
<dbReference type="PANTHER" id="PTHR43616">
    <property type="entry name" value="GLYCEROL DEHYDROGENASE"/>
    <property type="match status" value="1"/>
</dbReference>
<evidence type="ECO:0000256" key="8">
    <source>
        <dbReference type="PIRSR" id="PIRSR000112-3"/>
    </source>
</evidence>
<feature type="binding site" evidence="6">
    <location>
        <position position="282"/>
    </location>
    <ligand>
        <name>glycerol</name>
        <dbReference type="ChEBI" id="CHEBI:17754"/>
    </ligand>
</feature>
<dbReference type="PANTHER" id="PTHR43616:SF5">
    <property type="entry name" value="GLYCEROL DEHYDROGENASE 1"/>
    <property type="match status" value="1"/>
</dbReference>
<keyword evidence="11" id="KW-1185">Reference proteome</keyword>
<evidence type="ECO:0000256" key="5">
    <source>
        <dbReference type="ARBA" id="ARBA00023027"/>
    </source>
</evidence>
<comment type="similarity">
    <text evidence="1">Belongs to the iron-containing alcohol dehydrogenase family.</text>
</comment>
<dbReference type="GO" id="GO:0016614">
    <property type="term" value="F:oxidoreductase activity, acting on CH-OH group of donors"/>
    <property type="evidence" value="ECO:0007669"/>
    <property type="project" value="InterPro"/>
</dbReference>
<evidence type="ECO:0000256" key="4">
    <source>
        <dbReference type="ARBA" id="ARBA00023002"/>
    </source>
</evidence>
<feature type="binding site" evidence="8">
    <location>
        <begin position="104"/>
        <end position="108"/>
    </location>
    <ligand>
        <name>NAD(+)</name>
        <dbReference type="ChEBI" id="CHEBI:57540"/>
    </ligand>
</feature>
<dbReference type="CDD" id="cd08170">
    <property type="entry name" value="GlyDH"/>
    <property type="match status" value="1"/>
</dbReference>
<dbReference type="GO" id="GO:0046872">
    <property type="term" value="F:metal ion binding"/>
    <property type="evidence" value="ECO:0007669"/>
    <property type="project" value="UniProtKB-KW"/>
</dbReference>
<dbReference type="Gene3D" id="1.20.1090.10">
    <property type="entry name" value="Dehydroquinate synthase-like - alpha domain"/>
    <property type="match status" value="1"/>
</dbReference>
<evidence type="ECO:0000259" key="9">
    <source>
        <dbReference type="Pfam" id="PF00465"/>
    </source>
</evidence>
<keyword evidence="2 6" id="KW-0479">Metal-binding</keyword>
<evidence type="ECO:0000256" key="6">
    <source>
        <dbReference type="PIRSR" id="PIRSR000112-1"/>
    </source>
</evidence>
<evidence type="ECO:0000313" key="11">
    <source>
        <dbReference type="Proteomes" id="UP001055732"/>
    </source>
</evidence>
<dbReference type="SUPFAM" id="SSF56796">
    <property type="entry name" value="Dehydroquinate synthase-like"/>
    <property type="match status" value="1"/>
</dbReference>
<accession>A0A9E7MXK4</accession>
<evidence type="ECO:0000256" key="1">
    <source>
        <dbReference type="ARBA" id="ARBA00007358"/>
    </source>
</evidence>
<organism evidence="10 11">
    <name type="scientific">Thermococcus aggregans</name>
    <dbReference type="NCBI Taxonomy" id="110163"/>
    <lineage>
        <taxon>Archaea</taxon>
        <taxon>Methanobacteriati</taxon>
        <taxon>Methanobacteriota</taxon>
        <taxon>Thermococci</taxon>
        <taxon>Thermococcales</taxon>
        <taxon>Thermococcaceae</taxon>
        <taxon>Thermococcus</taxon>
    </lineage>
</organism>
<feature type="binding site" evidence="8">
    <location>
        <position position="141"/>
    </location>
    <ligand>
        <name>NAD(+)</name>
        <dbReference type="ChEBI" id="CHEBI:57540"/>
    </ligand>
</feature>
<feature type="binding site" evidence="6">
    <location>
        <position position="266"/>
    </location>
    <ligand>
        <name>glycerol</name>
        <dbReference type="ChEBI" id="CHEBI:17754"/>
    </ligand>
</feature>
<feature type="domain" description="Alcohol dehydrogenase iron-type/glycerol dehydrogenase GldA" evidence="9">
    <location>
        <begin position="16"/>
        <end position="163"/>
    </location>
</feature>
<evidence type="ECO:0000256" key="2">
    <source>
        <dbReference type="ARBA" id="ARBA00022723"/>
    </source>
</evidence>
<dbReference type="Gene3D" id="3.40.50.1970">
    <property type="match status" value="1"/>
</dbReference>
<gene>
    <name evidence="10" type="ORF">NF865_00715</name>
</gene>
<comment type="cofactor">
    <cofactor evidence="6">
        <name>Zn(2+)</name>
        <dbReference type="ChEBI" id="CHEBI:29105"/>
    </cofactor>
    <text evidence="6">Binds 1 zinc ion per subunit.</text>
</comment>
<dbReference type="KEGG" id="tagg:NF865_00715"/>
<evidence type="ECO:0000313" key="10">
    <source>
        <dbReference type="EMBL" id="USS40786.1"/>
    </source>
</evidence>
<dbReference type="Pfam" id="PF00465">
    <property type="entry name" value="Fe-ADH"/>
    <property type="match status" value="1"/>
</dbReference>
<evidence type="ECO:0000256" key="7">
    <source>
        <dbReference type="PIRSR" id="PIRSR000112-2"/>
    </source>
</evidence>
<dbReference type="PROSITE" id="PS00060">
    <property type="entry name" value="ADH_IRON_2"/>
    <property type="match status" value="1"/>
</dbReference>
<name>A0A9E7MXK4_THEAG</name>
<dbReference type="InterPro" id="IPR016205">
    <property type="entry name" value="Glycerol_DH"/>
</dbReference>